<protein>
    <submittedName>
        <fullName evidence="1">Uncharacterized protein</fullName>
    </submittedName>
</protein>
<organism evidence="1 2">
    <name type="scientific">Variovorax soli</name>
    <dbReference type="NCBI Taxonomy" id="376815"/>
    <lineage>
        <taxon>Bacteria</taxon>
        <taxon>Pseudomonadati</taxon>
        <taxon>Pseudomonadota</taxon>
        <taxon>Betaproteobacteria</taxon>
        <taxon>Burkholderiales</taxon>
        <taxon>Comamonadaceae</taxon>
        <taxon>Variovorax</taxon>
    </lineage>
</organism>
<keyword evidence="2" id="KW-1185">Reference proteome</keyword>
<proteinExistence type="predicted"/>
<gene>
    <name evidence="1" type="ORF">J2739_002704</name>
</gene>
<name>A0ABU1NEU5_9BURK</name>
<dbReference type="EMBL" id="JAVDRF010000005">
    <property type="protein sequence ID" value="MDR6536931.1"/>
    <property type="molecule type" value="Genomic_DNA"/>
</dbReference>
<dbReference type="Proteomes" id="UP001184230">
    <property type="component" value="Unassembled WGS sequence"/>
</dbReference>
<comment type="caution">
    <text evidence="1">The sequence shown here is derived from an EMBL/GenBank/DDBJ whole genome shotgun (WGS) entry which is preliminary data.</text>
</comment>
<dbReference type="RefSeq" id="WP_309902407.1">
    <property type="nucleotide sequence ID" value="NZ_JAVDRF010000005.1"/>
</dbReference>
<evidence type="ECO:0000313" key="2">
    <source>
        <dbReference type="Proteomes" id="UP001184230"/>
    </source>
</evidence>
<evidence type="ECO:0000313" key="1">
    <source>
        <dbReference type="EMBL" id="MDR6536931.1"/>
    </source>
</evidence>
<reference evidence="1 2" key="1">
    <citation type="submission" date="2023-07" db="EMBL/GenBank/DDBJ databases">
        <title>Sorghum-associated microbial communities from plants grown in Nebraska, USA.</title>
        <authorList>
            <person name="Schachtman D."/>
        </authorList>
    </citation>
    <scope>NUCLEOTIDE SEQUENCE [LARGE SCALE GENOMIC DNA]</scope>
    <source>
        <strain evidence="1 2">DS1781</strain>
    </source>
</reference>
<sequence length="98" mass="11316">MNTPNLSEIKTTIAQARRVADQARQMLRDADRFFAEQGFDEETCLRELRRLGGENAVRKVQADIEKTLRSIEDEIQRNSALAKSSPIARRVAFRRNRL</sequence>
<accession>A0ABU1NEU5</accession>